<gene>
    <name evidence="2" type="primary">CPR1</name>
    <name evidence="2" type="ORF">SDJN03_27704</name>
</gene>
<dbReference type="InterPro" id="IPR001810">
    <property type="entry name" value="F-box_dom"/>
</dbReference>
<feature type="non-terminal residue" evidence="2">
    <location>
        <position position="1"/>
    </location>
</feature>
<name>A0AAV6M2T3_9ROSI</name>
<dbReference type="PANTHER" id="PTHR31672">
    <property type="entry name" value="BNACNNG10540D PROTEIN"/>
    <property type="match status" value="1"/>
</dbReference>
<dbReference type="InterPro" id="IPR050796">
    <property type="entry name" value="SCF_F-box_component"/>
</dbReference>
<dbReference type="InterPro" id="IPR006527">
    <property type="entry name" value="F-box-assoc_dom_typ1"/>
</dbReference>
<organism evidence="2 3">
    <name type="scientific">Cucurbita argyrosperma subsp. sororia</name>
    <dbReference type="NCBI Taxonomy" id="37648"/>
    <lineage>
        <taxon>Eukaryota</taxon>
        <taxon>Viridiplantae</taxon>
        <taxon>Streptophyta</taxon>
        <taxon>Embryophyta</taxon>
        <taxon>Tracheophyta</taxon>
        <taxon>Spermatophyta</taxon>
        <taxon>Magnoliopsida</taxon>
        <taxon>eudicotyledons</taxon>
        <taxon>Gunneridae</taxon>
        <taxon>Pentapetalae</taxon>
        <taxon>rosids</taxon>
        <taxon>fabids</taxon>
        <taxon>Cucurbitales</taxon>
        <taxon>Cucurbitaceae</taxon>
        <taxon>Cucurbiteae</taxon>
        <taxon>Cucurbita</taxon>
    </lineage>
</organism>
<feature type="domain" description="F-box" evidence="1">
    <location>
        <begin position="1"/>
        <end position="51"/>
    </location>
</feature>
<dbReference type="PANTHER" id="PTHR31672:SF13">
    <property type="entry name" value="F-BOX PROTEIN CPR30-LIKE"/>
    <property type="match status" value="1"/>
</dbReference>
<dbReference type="Pfam" id="PF07734">
    <property type="entry name" value="FBA_1"/>
    <property type="match status" value="1"/>
</dbReference>
<reference evidence="2 3" key="1">
    <citation type="journal article" date="2021" name="Hortic Res">
        <title>The domestication of Cucurbita argyrosperma as revealed by the genome of its wild relative.</title>
        <authorList>
            <person name="Barrera-Redondo J."/>
            <person name="Sanchez-de la Vega G."/>
            <person name="Aguirre-Liguori J.A."/>
            <person name="Castellanos-Morales G."/>
            <person name="Gutierrez-Guerrero Y.T."/>
            <person name="Aguirre-Dugua X."/>
            <person name="Aguirre-Planter E."/>
            <person name="Tenaillon M.I."/>
            <person name="Lira-Saade R."/>
            <person name="Eguiarte L.E."/>
        </authorList>
    </citation>
    <scope>NUCLEOTIDE SEQUENCE [LARGE SCALE GENOMIC DNA]</scope>
    <source>
        <strain evidence="2">JBR-2021</strain>
    </source>
</reference>
<evidence type="ECO:0000313" key="2">
    <source>
        <dbReference type="EMBL" id="KAG6573817.1"/>
    </source>
</evidence>
<dbReference type="InterPro" id="IPR017451">
    <property type="entry name" value="F-box-assoc_interact_dom"/>
</dbReference>
<accession>A0AAV6M2T3</accession>
<dbReference type="PROSITE" id="PS50181">
    <property type="entry name" value="FBOX"/>
    <property type="match status" value="1"/>
</dbReference>
<evidence type="ECO:0000259" key="1">
    <source>
        <dbReference type="PROSITE" id="PS50181"/>
    </source>
</evidence>
<protein>
    <submittedName>
        <fullName evidence="2">F-box protein CPR1</fullName>
    </submittedName>
</protein>
<proteinExistence type="predicted"/>
<comment type="caution">
    <text evidence="2">The sequence shown here is derived from an EMBL/GenBank/DDBJ whole genome shotgun (WGS) entry which is preliminary data.</text>
</comment>
<dbReference type="CDD" id="cd22157">
    <property type="entry name" value="F-box_AtFBW1-like"/>
    <property type="match status" value="1"/>
</dbReference>
<dbReference type="SMART" id="SM00256">
    <property type="entry name" value="FBOX"/>
    <property type="match status" value="1"/>
</dbReference>
<dbReference type="NCBIfam" id="TIGR01640">
    <property type="entry name" value="F_box_assoc_1"/>
    <property type="match status" value="1"/>
</dbReference>
<dbReference type="Pfam" id="PF12937">
    <property type="entry name" value="F-box-like"/>
    <property type="match status" value="1"/>
</dbReference>
<keyword evidence="3" id="KW-1185">Reference proteome</keyword>
<dbReference type="AlphaFoldDB" id="A0AAV6M2T3"/>
<sequence>MATLKNLPTELLIMILSRLPLKTLSSFKLVCKFWYALINDPTNCSLQHKSILLKHIIPDGRSCKHIHSILKFSHDLDRSISIINFDLPFSKDNPFSKICGHSHGLVCLSHDKDVFLLNPTTREFRKLPSSILHYTGPDHELHNCNSKTVGFRYDSKSKDFKVVRVVEFVHIYDSDGPTKMEIYDLRKDRWREIESPLPDHLMSICSFDIYHEGKYYWWSRNIIGSNIIQTFDISEEVFDEISVPDSLSYEDNVYISIGILNGNIVILRTFYHRIIEKEKDIYVWERKKDEDGVVSWSKLFTIGPSFGIERSLLAVSSDELLMETNERQLIFYNIKTQRVKPIPIKGLGGYFCATLFENSLVSVKGGHNMLYEF</sequence>
<dbReference type="Proteomes" id="UP000685013">
    <property type="component" value="Chromosome 18"/>
</dbReference>
<evidence type="ECO:0000313" key="3">
    <source>
        <dbReference type="Proteomes" id="UP000685013"/>
    </source>
</evidence>
<dbReference type="EMBL" id="JAGKQH010000018">
    <property type="protein sequence ID" value="KAG6573817.1"/>
    <property type="molecule type" value="Genomic_DNA"/>
</dbReference>